<sequence length="225" mass="26271">MTAPKVSRRFYNALRLLGLWFLFVAAFKQYARFIKPSRVITLDGVNGGERRPYLTRWHLIPRNRWLNLYLHKFVHGDDERALHDHPWASASLILEGRYIEHTSEWFPAFDNKQMGAYVMAMSDLFSPQDGRTYVEGSVTVNSGLREGENRFDYTQQFHAGDFRKLPPTHMHMIELFGNNTEPCWTLFMTGSIVRRWGFACKDGWRDFKEYLQDSPSHPGSTLGCE</sequence>
<reference evidence="1 2" key="1">
    <citation type="journal article" date="2014" name="J. Bacteriol.">
        <title>Characterization of novel virulent broad-host-range phages of Xylella fastidiosa and Xanthomonas.</title>
        <authorList>
            <person name="Ahern S.J."/>
            <person name="Das M."/>
            <person name="Bhowmick T.S."/>
            <person name="Young R."/>
            <person name="Gonzalez C.F."/>
        </authorList>
    </citation>
    <scope>NUCLEOTIDE SEQUENCE [LARGE SCALE GENOMIC DNA]</scope>
</reference>
<evidence type="ECO:0000313" key="1">
    <source>
        <dbReference type="EMBL" id="AHB12048.1"/>
    </source>
</evidence>
<keyword evidence="2" id="KW-1185">Reference proteome</keyword>
<organism evidence="1 2">
    <name type="scientific">Xylella phage Sano</name>
    <dbReference type="NCBI Taxonomy" id="1415148"/>
    <lineage>
        <taxon>Viruses</taxon>
        <taxon>Duplodnaviria</taxon>
        <taxon>Heunggongvirae</taxon>
        <taxon>Uroviricota</taxon>
        <taxon>Caudoviricetes</taxon>
        <taxon>Casjensviridae</taxon>
        <taxon>Sanovirus</taxon>
        <taxon>Sanovirus sano</taxon>
        <taxon>Xylella virus Sano</taxon>
    </lineage>
</organism>
<dbReference type="Proteomes" id="UP000018621">
    <property type="component" value="Segment"/>
</dbReference>
<dbReference type="OrthoDB" id="22770at10239"/>
<name>V5Q7I7_9CAUD</name>
<accession>V5Q7I7</accession>
<proteinExistence type="predicted"/>
<dbReference type="EMBL" id="KF626665">
    <property type="protein sequence ID" value="AHB12048.1"/>
    <property type="molecule type" value="Genomic_DNA"/>
</dbReference>
<gene>
    <name evidence="1" type="ORF">Sano_28</name>
</gene>
<dbReference type="SUPFAM" id="SSF51182">
    <property type="entry name" value="RmlC-like cupins"/>
    <property type="match status" value="1"/>
</dbReference>
<protein>
    <submittedName>
        <fullName evidence="1">Uncharacterized protein</fullName>
    </submittedName>
</protein>
<dbReference type="InterPro" id="IPR011051">
    <property type="entry name" value="RmlC_Cupin_sf"/>
</dbReference>
<evidence type="ECO:0000313" key="2">
    <source>
        <dbReference type="Proteomes" id="UP000018621"/>
    </source>
</evidence>